<feature type="region of interest" description="Disordered" evidence="1">
    <location>
        <begin position="1"/>
        <end position="23"/>
    </location>
</feature>
<organism evidence="2 3">
    <name type="scientific">Streptomyces venezuelae</name>
    <dbReference type="NCBI Taxonomy" id="54571"/>
    <lineage>
        <taxon>Bacteria</taxon>
        <taxon>Bacillati</taxon>
        <taxon>Actinomycetota</taxon>
        <taxon>Actinomycetes</taxon>
        <taxon>Kitasatosporales</taxon>
        <taxon>Streptomycetaceae</taxon>
        <taxon>Streptomyces</taxon>
    </lineage>
</organism>
<sequence>MQSYDTFPSTGISPAAPPRPGRDDAEAALVEHYPRLVRLAHLILPPALGRHRRVLAAHSLVQKSLTAARSRPGPTPGPTVPAQRDEPGPGQGQGQGQGPVLAWLRSRVVSAALRAAARPRWSLGRHPLPAVLGLRLFPRAGGDDELALESALAAVTPEVRAAFALRVLEGLTPQSAALLLSTAGVTAPDRALHAAEHLRTTIGPAAESLLQGAEFDPCTVQARPTDLLRRRHRTRMAALAAAVLLAASTAAVLTPKPGTATPAPPATALDIAAARAADPELLVRTPGEQWSDTARVDLTAWPARGARTGDTALLSRALDAWARGSGSRTVRRNGDRTAVRVTVAPGTPTTPPAAPARLLFAGQVDGSAVVLLHEGDRLVRYAEPLTGQGGAALELARADDADVTTGAAVTVSRTPLGARFLLAPWIDESAVRDLLRPDVPARRLAVSEDGVTDPVPPGPGDCGRVPALQVRSSSRIVENHSFLLADLGELNPAHLTWTPPPGTGAPARQPREATSAAGLAAWARSACALPDLRGAGVRAVNRWEFAQQTLPERAGRATWTCTRAENWDGRARVTVAWEGPDRRSGPAPVRPAGTRPAHTAACSRFGQHVLAGAYWTAPSGARYYLAAGSRALTAVTARGPVSATVRGRVLALRTNAAGPVRLTGTLPGSAELRGWGEAEEGSGAP</sequence>
<protein>
    <recommendedName>
        <fullName evidence="4">DNA-directed RNA polymerase specialized sigma24 family protein</fullName>
    </recommendedName>
</protein>
<proteinExistence type="predicted"/>
<reference evidence="2 3" key="1">
    <citation type="submission" date="2018-05" db="EMBL/GenBank/DDBJ databases">
        <title>Streptomyces venezuelae.</title>
        <authorList>
            <person name="Kim W."/>
            <person name="Lee N."/>
            <person name="Cho B.-K."/>
        </authorList>
    </citation>
    <scope>NUCLEOTIDE SEQUENCE [LARGE SCALE GENOMIC DNA]</scope>
    <source>
        <strain evidence="2 3">ATCC 15068</strain>
    </source>
</reference>
<evidence type="ECO:0000313" key="3">
    <source>
        <dbReference type="Proteomes" id="UP000324106"/>
    </source>
</evidence>
<dbReference type="EMBL" id="CP029194">
    <property type="protein sequence ID" value="QES24152.1"/>
    <property type="molecule type" value="Genomic_DNA"/>
</dbReference>
<accession>A0A5P2B0R3</accession>
<dbReference type="AlphaFoldDB" id="A0A5P2B0R3"/>
<dbReference type="Proteomes" id="UP000324106">
    <property type="component" value="Chromosome"/>
</dbReference>
<name>A0A5P2B0R3_STRVZ</name>
<evidence type="ECO:0008006" key="4">
    <source>
        <dbReference type="Google" id="ProtNLM"/>
    </source>
</evidence>
<dbReference type="OrthoDB" id="3932808at2"/>
<gene>
    <name evidence="2" type="ORF">DEJ46_37795</name>
</gene>
<feature type="compositionally biased region" description="Polar residues" evidence="1">
    <location>
        <begin position="1"/>
        <end position="12"/>
    </location>
</feature>
<dbReference type="RefSeq" id="WP_150273634.1">
    <property type="nucleotide sequence ID" value="NZ_CP029194.1"/>
</dbReference>
<evidence type="ECO:0000313" key="2">
    <source>
        <dbReference type="EMBL" id="QES24152.1"/>
    </source>
</evidence>
<evidence type="ECO:0000256" key="1">
    <source>
        <dbReference type="SAM" id="MobiDB-lite"/>
    </source>
</evidence>
<feature type="region of interest" description="Disordered" evidence="1">
    <location>
        <begin position="65"/>
        <end position="98"/>
    </location>
</feature>